<evidence type="ECO:0000313" key="2">
    <source>
        <dbReference type="Proteomes" id="UP001215461"/>
    </source>
</evidence>
<comment type="caution">
    <text evidence="1">The sequence shown here is derived from an EMBL/GenBank/DDBJ whole genome shotgun (WGS) entry which is preliminary data.</text>
</comment>
<accession>A0ABD4XIJ2</accession>
<reference evidence="1 2" key="1">
    <citation type="submission" date="2020-03" db="EMBL/GenBank/DDBJ databases">
        <title>Comparative genomics of Weissella paramesenteroides.</title>
        <authorList>
            <person name="Kant R."/>
            <person name="Takala T."/>
            <person name="Saris P."/>
        </authorList>
    </citation>
    <scope>NUCLEOTIDE SEQUENCE [LARGE SCALE GENOMIC DNA]</scope>
    <source>
        <strain evidence="1 2">SJ27-4</strain>
    </source>
</reference>
<protein>
    <submittedName>
        <fullName evidence="1">Cof-type HAD-IIB family hydrolase</fullName>
    </submittedName>
</protein>
<dbReference type="SUPFAM" id="SSF56784">
    <property type="entry name" value="HAD-like"/>
    <property type="match status" value="1"/>
</dbReference>
<dbReference type="NCBIfam" id="TIGR00099">
    <property type="entry name" value="Cof-subfamily"/>
    <property type="match status" value="1"/>
</dbReference>
<evidence type="ECO:0000313" key="1">
    <source>
        <dbReference type="EMBL" id="MDF8370982.1"/>
    </source>
</evidence>
<dbReference type="InterPro" id="IPR006379">
    <property type="entry name" value="HAD-SF_hydro_IIB"/>
</dbReference>
<dbReference type="InterPro" id="IPR036412">
    <property type="entry name" value="HAD-like_sf"/>
</dbReference>
<dbReference type="SFLD" id="SFLDG01140">
    <property type="entry name" value="C2.B:_Phosphomannomutase_and_P"/>
    <property type="match status" value="1"/>
</dbReference>
<name>A0ABD4XIJ2_WEIPA</name>
<gene>
    <name evidence="1" type="ORF">G9403_04810</name>
</gene>
<dbReference type="InterPro" id="IPR000150">
    <property type="entry name" value="Cof"/>
</dbReference>
<dbReference type="PANTHER" id="PTHR10000:SF53">
    <property type="entry name" value="5-AMINO-6-(5-PHOSPHO-D-RIBITYLAMINO)URACIL PHOSPHATASE YBJI-RELATED"/>
    <property type="match status" value="1"/>
</dbReference>
<sequence length="278" mass="30574">MMGVLSMSEIKMIASDLDSTFFNDQKHYHKTHFADVLDKITLQGGYFVVATGRDVDSVDPFFKSFAGRYDLVADNGAVVRTADGEILQMVGLDVVDVTDIMAVVNEMPFKPLHGAVFTGTETAFMLQSQARLNLLHKARMKKVHDNLQFIDFVDQIHEPILKVTVTYETEKTQEFIDLARVRLGSRAHVTTSGYGSVDIVAPNINKANGLQVLASHYGLKLNENLVAFGDGLNDAEMLNAAAYPFAMTNGDESLKALYPAAVDDNNHEGVLKTVDTLL</sequence>
<proteinExistence type="predicted"/>
<dbReference type="GO" id="GO:0016791">
    <property type="term" value="F:phosphatase activity"/>
    <property type="evidence" value="ECO:0007669"/>
    <property type="project" value="UniProtKB-ARBA"/>
</dbReference>
<dbReference type="Proteomes" id="UP001215461">
    <property type="component" value="Unassembled WGS sequence"/>
</dbReference>
<dbReference type="InterPro" id="IPR023214">
    <property type="entry name" value="HAD_sf"/>
</dbReference>
<dbReference type="Gene3D" id="3.40.50.1000">
    <property type="entry name" value="HAD superfamily/HAD-like"/>
    <property type="match status" value="1"/>
</dbReference>
<dbReference type="EMBL" id="JAANXN010000005">
    <property type="protein sequence ID" value="MDF8370982.1"/>
    <property type="molecule type" value="Genomic_DNA"/>
</dbReference>
<dbReference type="PANTHER" id="PTHR10000">
    <property type="entry name" value="PHOSPHOSERINE PHOSPHATASE"/>
    <property type="match status" value="1"/>
</dbReference>
<dbReference type="AlphaFoldDB" id="A0ABD4XIJ2"/>
<dbReference type="SFLD" id="SFLDS00003">
    <property type="entry name" value="Haloacid_Dehalogenase"/>
    <property type="match status" value="1"/>
</dbReference>
<keyword evidence="1" id="KW-0378">Hydrolase</keyword>
<dbReference type="NCBIfam" id="TIGR01484">
    <property type="entry name" value="HAD-SF-IIB"/>
    <property type="match status" value="1"/>
</dbReference>
<dbReference type="PROSITE" id="PS01229">
    <property type="entry name" value="COF_2"/>
    <property type="match status" value="1"/>
</dbReference>
<dbReference type="Pfam" id="PF08282">
    <property type="entry name" value="Hydrolase_3"/>
    <property type="match status" value="1"/>
</dbReference>
<dbReference type="Gene3D" id="3.30.1240.10">
    <property type="match status" value="1"/>
</dbReference>
<organism evidence="1 2">
    <name type="scientific">Weissella paramesenteroides</name>
    <name type="common">Leuconostoc paramesenteroides</name>
    <dbReference type="NCBI Taxonomy" id="1249"/>
    <lineage>
        <taxon>Bacteria</taxon>
        <taxon>Bacillati</taxon>
        <taxon>Bacillota</taxon>
        <taxon>Bacilli</taxon>
        <taxon>Lactobacillales</taxon>
        <taxon>Lactobacillaceae</taxon>
        <taxon>Weissella</taxon>
    </lineage>
</organism>